<name>A0ABQ6W773_9EURO</name>
<dbReference type="Proteomes" id="UP000325395">
    <property type="component" value="Unassembled WGS sequence"/>
</dbReference>
<dbReference type="EMBL" id="ML735851">
    <property type="protein sequence ID" value="KAE8411981.1"/>
    <property type="molecule type" value="Genomic_DNA"/>
</dbReference>
<evidence type="ECO:0000313" key="2">
    <source>
        <dbReference type="Proteomes" id="UP000325395"/>
    </source>
</evidence>
<protein>
    <recommendedName>
        <fullName evidence="3">Secreted protein</fullName>
    </recommendedName>
</protein>
<organism evidence="1 2">
    <name type="scientific">Aspergillus pseudocaelatus</name>
    <dbReference type="NCBI Taxonomy" id="1825620"/>
    <lineage>
        <taxon>Eukaryota</taxon>
        <taxon>Fungi</taxon>
        <taxon>Dikarya</taxon>
        <taxon>Ascomycota</taxon>
        <taxon>Pezizomycotina</taxon>
        <taxon>Eurotiomycetes</taxon>
        <taxon>Eurotiomycetidae</taxon>
        <taxon>Eurotiales</taxon>
        <taxon>Aspergillaceae</taxon>
        <taxon>Aspergillus</taxon>
        <taxon>Aspergillus subgen. Circumdati</taxon>
    </lineage>
</organism>
<evidence type="ECO:0000313" key="1">
    <source>
        <dbReference type="EMBL" id="KAE8411981.1"/>
    </source>
</evidence>
<proteinExistence type="predicted"/>
<gene>
    <name evidence="1" type="ORF">BDV36DRAFT_272816</name>
</gene>
<accession>A0ABQ6W773</accession>
<reference evidence="1 2" key="1">
    <citation type="submission" date="2019-04" db="EMBL/GenBank/DDBJ databases">
        <authorList>
            <consortium name="DOE Joint Genome Institute"/>
            <person name="Mondo S."/>
            <person name="Kjaerbolling I."/>
            <person name="Vesth T."/>
            <person name="Frisvad J.C."/>
            <person name="Nybo J.L."/>
            <person name="Theobald S."/>
            <person name="Kildgaard S."/>
            <person name="Isbrandt T."/>
            <person name="Kuo A."/>
            <person name="Sato A."/>
            <person name="Lyhne E.K."/>
            <person name="Kogle M.E."/>
            <person name="Wiebenga A."/>
            <person name="Kun R.S."/>
            <person name="Lubbers R.J."/>
            <person name="Makela M.R."/>
            <person name="Barry K."/>
            <person name="Chovatia M."/>
            <person name="Clum A."/>
            <person name="Daum C."/>
            <person name="Haridas S."/>
            <person name="He G."/>
            <person name="LaButti K."/>
            <person name="Lipzen A."/>
            <person name="Riley R."/>
            <person name="Salamov A."/>
            <person name="Simmons B.A."/>
            <person name="Magnuson J.K."/>
            <person name="Henrissat B."/>
            <person name="Mortensen U.H."/>
            <person name="Larsen T.O."/>
            <person name="Devries R.P."/>
            <person name="Grigoriev I.V."/>
            <person name="Machida M."/>
            <person name="Baker S.E."/>
            <person name="Andersen M.R."/>
            <person name="Cantor M.N."/>
            <person name="Hua S.X."/>
        </authorList>
    </citation>
    <scope>NUCLEOTIDE SEQUENCE [LARGE SCALE GENOMIC DNA]</scope>
    <source>
        <strain evidence="1 2">CBS 117616</strain>
    </source>
</reference>
<evidence type="ECO:0008006" key="3">
    <source>
        <dbReference type="Google" id="ProtNLM"/>
    </source>
</evidence>
<keyword evidence="2" id="KW-1185">Reference proteome</keyword>
<sequence length="59" mass="6493">MNNFKLSSPWGIAQATLSLVMIYSPVELCISEKDDKVRLIATVICKAKTQLSTGKTSMM</sequence>
<feature type="non-terminal residue" evidence="1">
    <location>
        <position position="59"/>
    </location>
</feature>